<dbReference type="AlphaFoldDB" id="A0A8T7LQV0"/>
<dbReference type="PANTHER" id="PTHR31262">
    <property type="entry name" value="RIBULOSE BISPHOSPHATE CARBOXYLASE SMALL CHAIN 1, CHLOROPLASTIC"/>
    <property type="match status" value="1"/>
</dbReference>
<dbReference type="InterPro" id="IPR036385">
    <property type="entry name" value="RuBisCO_ssu_sf"/>
</dbReference>
<evidence type="ECO:0000256" key="1">
    <source>
        <dbReference type="ARBA" id="ARBA00022567"/>
    </source>
</evidence>
<keyword evidence="8" id="KW-1185">Reference proteome</keyword>
<dbReference type="Pfam" id="PF00101">
    <property type="entry name" value="RuBisCO_small"/>
    <property type="match status" value="1"/>
</dbReference>
<dbReference type="Gene3D" id="3.30.190.10">
    <property type="entry name" value="Ribulose bisphosphate carboxylase, small subunit"/>
    <property type="match status" value="1"/>
</dbReference>
<comment type="subunit">
    <text evidence="3">Heterohexadecamer of 8 large and 8 small subunits.</text>
</comment>
<sequence>MKLETFSYLPPMNEAMLRSQIQYMIDKGYAPAIEYSETVDTYNSYWSMWGLPMFEIRDAAAVVYELKACQKANDNCYIKINGFDPSTQAQAISFVAYTPNKG</sequence>
<protein>
    <submittedName>
        <fullName evidence="5">Ribulose bisphosphate carboxylase small subunit</fullName>
    </submittedName>
</protein>
<dbReference type="SMART" id="SM00961">
    <property type="entry name" value="RuBisCO_small"/>
    <property type="match status" value="1"/>
</dbReference>
<dbReference type="RefSeq" id="WP_341468190.1">
    <property type="nucleotide sequence ID" value="NZ_CP128399.1"/>
</dbReference>
<evidence type="ECO:0000313" key="5">
    <source>
        <dbReference type="EMBL" id="NWJ44414.1"/>
    </source>
</evidence>
<dbReference type="SUPFAM" id="SSF55239">
    <property type="entry name" value="RuBisCO, small subunit"/>
    <property type="match status" value="1"/>
</dbReference>
<evidence type="ECO:0000313" key="8">
    <source>
        <dbReference type="Proteomes" id="UP001431572"/>
    </source>
</evidence>
<name>A0A8T7LQV0_9CHLR</name>
<dbReference type="EMBL" id="CP128399">
    <property type="protein sequence ID" value="WJW66306.1"/>
    <property type="molecule type" value="Genomic_DNA"/>
</dbReference>
<evidence type="ECO:0000313" key="7">
    <source>
        <dbReference type="Proteomes" id="UP000521676"/>
    </source>
</evidence>
<dbReference type="Proteomes" id="UP000521676">
    <property type="component" value="Unassembled WGS sequence"/>
</dbReference>
<reference evidence="6" key="2">
    <citation type="journal article" date="2024" name="Nature">
        <title>Anoxygenic phototroph of the Chloroflexota uses a type I reaction centre.</title>
        <authorList>
            <person name="Tsuji J.M."/>
            <person name="Shaw N.A."/>
            <person name="Nagashima S."/>
            <person name="Venkiteswaran J.J."/>
            <person name="Schiff S.L."/>
            <person name="Watanabe T."/>
            <person name="Fukui M."/>
            <person name="Hanada S."/>
            <person name="Tank M."/>
            <person name="Neufeld J.D."/>
        </authorList>
    </citation>
    <scope>NUCLEOTIDE SEQUENCE</scope>
    <source>
        <strain evidence="6">L227-S17</strain>
    </source>
</reference>
<accession>A0A8T7LQV0</accession>
<evidence type="ECO:0000256" key="3">
    <source>
        <dbReference type="ARBA" id="ARBA00038826"/>
    </source>
</evidence>
<organism evidence="5 7">
    <name type="scientific">Candidatus Chlorohelix allophototropha</name>
    <dbReference type="NCBI Taxonomy" id="3003348"/>
    <lineage>
        <taxon>Bacteria</taxon>
        <taxon>Bacillati</taxon>
        <taxon>Chloroflexota</taxon>
        <taxon>Chloroflexia</taxon>
        <taxon>Candidatus Chloroheliales</taxon>
        <taxon>Candidatus Chloroheliaceae</taxon>
        <taxon>Candidatus Chlorohelix</taxon>
    </lineage>
</organism>
<evidence type="ECO:0000256" key="2">
    <source>
        <dbReference type="ARBA" id="ARBA00023300"/>
    </source>
</evidence>
<dbReference type="EMBL" id="JACATZ010000001">
    <property type="protein sequence ID" value="NWJ44414.1"/>
    <property type="molecule type" value="Genomic_DNA"/>
</dbReference>
<evidence type="ECO:0000259" key="4">
    <source>
        <dbReference type="SMART" id="SM00961"/>
    </source>
</evidence>
<reference evidence="5 7" key="1">
    <citation type="submission" date="2020-06" db="EMBL/GenBank/DDBJ databases">
        <title>Anoxygenic phototrophic Chloroflexota member uses a Type I reaction center.</title>
        <authorList>
            <person name="Tsuji J.M."/>
            <person name="Shaw N.A."/>
            <person name="Nagashima S."/>
            <person name="Venkiteswaran J."/>
            <person name="Schiff S.L."/>
            <person name="Hanada S."/>
            <person name="Tank M."/>
            <person name="Neufeld J.D."/>
        </authorList>
    </citation>
    <scope>NUCLEOTIDE SEQUENCE [LARGE SCALE GENOMIC DNA]</scope>
    <source>
        <strain evidence="5">L227-S17</strain>
    </source>
</reference>
<gene>
    <name evidence="5" type="ORF">HXX08_00905</name>
    <name evidence="6" type="ORF">OZ401_002100</name>
</gene>
<evidence type="ECO:0000313" key="6">
    <source>
        <dbReference type="EMBL" id="WJW66306.1"/>
    </source>
</evidence>
<proteinExistence type="inferred from homology"/>
<keyword evidence="2" id="KW-0120">Carbon dioxide fixation</keyword>
<dbReference type="InterPro" id="IPR024681">
    <property type="entry name" value="RuBisCO_ssu"/>
</dbReference>
<dbReference type="HAMAP" id="MF_00859">
    <property type="entry name" value="RuBisCO_S_bact"/>
    <property type="match status" value="1"/>
</dbReference>
<dbReference type="PANTHER" id="PTHR31262:SF23">
    <property type="entry name" value="RIBULOSE BISPHOSPHATE CARBOXYLASE SMALL SUBUNIT"/>
    <property type="match status" value="1"/>
</dbReference>
<dbReference type="GO" id="GO:0019253">
    <property type="term" value="P:reductive pentose-phosphate cycle"/>
    <property type="evidence" value="ECO:0007669"/>
    <property type="project" value="UniProtKB-KW"/>
</dbReference>
<feature type="domain" description="Ribulose bisphosphate carboxylase small subunit" evidence="4">
    <location>
        <begin position="2"/>
        <end position="99"/>
    </location>
</feature>
<keyword evidence="1" id="KW-0113">Calvin cycle</keyword>
<dbReference type="PRINTS" id="PR00152">
    <property type="entry name" value="RUBISCOSMALL"/>
</dbReference>
<dbReference type="InterPro" id="IPR000894">
    <property type="entry name" value="RuBisCO_ssu_dom"/>
</dbReference>
<dbReference type="Proteomes" id="UP001431572">
    <property type="component" value="Chromosome 1"/>
</dbReference>